<sequence length="98" mass="10855">MYHPYAMGWMERFGPRTTLSSGPGGGRQGMGSSHLRACTSTQCSRPGSGLPRQGDALVEMKSVALALVCHFDVHLANGHRRPQFVPRLTVTIEWDCRW</sequence>
<dbReference type="EMBL" id="JBJKBG010000010">
    <property type="protein sequence ID" value="KAL3718296.1"/>
    <property type="molecule type" value="Genomic_DNA"/>
</dbReference>
<protein>
    <submittedName>
        <fullName evidence="2">Uncharacterized protein</fullName>
    </submittedName>
</protein>
<reference evidence="2 3" key="1">
    <citation type="submission" date="2024-11" db="EMBL/GenBank/DDBJ databases">
        <title>Chromosome-level genome assembly of Eucalyptus globulus Labill. provides insights into its genome evolution.</title>
        <authorList>
            <person name="Li X."/>
        </authorList>
    </citation>
    <scope>NUCLEOTIDE SEQUENCE [LARGE SCALE GENOMIC DNA]</scope>
    <source>
        <strain evidence="2">CL2024</strain>
        <tissue evidence="2">Fresh tender leaves</tissue>
    </source>
</reference>
<evidence type="ECO:0000256" key="1">
    <source>
        <dbReference type="SAM" id="MobiDB-lite"/>
    </source>
</evidence>
<dbReference type="AlphaFoldDB" id="A0ABD3IW87"/>
<proteinExistence type="predicted"/>
<comment type="caution">
    <text evidence="2">The sequence shown here is derived from an EMBL/GenBank/DDBJ whole genome shotgun (WGS) entry which is preliminary data.</text>
</comment>
<gene>
    <name evidence="2" type="ORF">ACJRO7_003435</name>
</gene>
<evidence type="ECO:0000313" key="3">
    <source>
        <dbReference type="Proteomes" id="UP001634007"/>
    </source>
</evidence>
<feature type="region of interest" description="Disordered" evidence="1">
    <location>
        <begin position="16"/>
        <end position="52"/>
    </location>
</feature>
<accession>A0ABD3IW87</accession>
<organism evidence="2 3">
    <name type="scientific">Eucalyptus globulus</name>
    <name type="common">Tasmanian blue gum</name>
    <dbReference type="NCBI Taxonomy" id="34317"/>
    <lineage>
        <taxon>Eukaryota</taxon>
        <taxon>Viridiplantae</taxon>
        <taxon>Streptophyta</taxon>
        <taxon>Embryophyta</taxon>
        <taxon>Tracheophyta</taxon>
        <taxon>Spermatophyta</taxon>
        <taxon>Magnoliopsida</taxon>
        <taxon>eudicotyledons</taxon>
        <taxon>Gunneridae</taxon>
        <taxon>Pentapetalae</taxon>
        <taxon>rosids</taxon>
        <taxon>malvids</taxon>
        <taxon>Myrtales</taxon>
        <taxon>Myrtaceae</taxon>
        <taxon>Myrtoideae</taxon>
        <taxon>Eucalypteae</taxon>
        <taxon>Eucalyptus</taxon>
    </lineage>
</organism>
<keyword evidence="3" id="KW-1185">Reference proteome</keyword>
<evidence type="ECO:0000313" key="2">
    <source>
        <dbReference type="EMBL" id="KAL3718296.1"/>
    </source>
</evidence>
<name>A0ABD3IW87_EUCGL</name>
<dbReference type="Proteomes" id="UP001634007">
    <property type="component" value="Unassembled WGS sequence"/>
</dbReference>